<sequence length="362" mass="42084">MFKCADYSPSTGRTNSLSPLLSTSAGSQSSLQRLDLVRSLATSHGLLDELISIFDTIAFSSEELQIILNKIATKHKTDKHDLQSLIASAKHEKTFERILDETYRSQAKILAIELQAEKSRVLELTQSNADLENIIRQFQQQQQQQPNNIAQYEQIILPYQIQLRRLADENARLQHQLHAYSMLPATINELKQQQHILNEQLRQLTIRNSALENEAAESERASKHAAEIYKKADTQKQERIEQMIADINKYKKLDKELTNFRQKYNEIDNNLNGKINEVTHQRDGLRVHCNLLKEQVEQYEQLQIKYDKLIQSKSNNSTVQIQQEINDLKAKNDELRQRNWKIMEELNKSLHEQQDNKNTKSS</sequence>
<feature type="coiled-coil region" evidence="1">
    <location>
        <begin position="250"/>
        <end position="345"/>
    </location>
</feature>
<name>A0A816VV25_9BILA</name>
<evidence type="ECO:0000256" key="2">
    <source>
        <dbReference type="SAM" id="MobiDB-lite"/>
    </source>
</evidence>
<comment type="caution">
    <text evidence="3">The sequence shown here is derived from an EMBL/GenBank/DDBJ whole genome shotgun (WGS) entry which is preliminary data.</text>
</comment>
<dbReference type="Proteomes" id="UP000663887">
    <property type="component" value="Unassembled WGS sequence"/>
</dbReference>
<feature type="compositionally biased region" description="Polar residues" evidence="2">
    <location>
        <begin position="8"/>
        <end position="21"/>
    </location>
</feature>
<reference evidence="3" key="1">
    <citation type="submission" date="2021-02" db="EMBL/GenBank/DDBJ databases">
        <authorList>
            <person name="Nowell W R."/>
        </authorList>
    </citation>
    <scope>NUCLEOTIDE SEQUENCE</scope>
</reference>
<feature type="coiled-coil region" evidence="1">
    <location>
        <begin position="187"/>
        <end position="221"/>
    </location>
</feature>
<protein>
    <submittedName>
        <fullName evidence="3">Uncharacterized protein</fullName>
    </submittedName>
</protein>
<feature type="region of interest" description="Disordered" evidence="2">
    <location>
        <begin position="1"/>
        <end position="21"/>
    </location>
</feature>
<evidence type="ECO:0000313" key="3">
    <source>
        <dbReference type="EMBL" id="CAF2125553.1"/>
    </source>
</evidence>
<proteinExistence type="predicted"/>
<gene>
    <name evidence="3" type="ORF">XDN619_LOCUS23668</name>
</gene>
<evidence type="ECO:0000256" key="1">
    <source>
        <dbReference type="SAM" id="Coils"/>
    </source>
</evidence>
<evidence type="ECO:0000313" key="4">
    <source>
        <dbReference type="Proteomes" id="UP000663887"/>
    </source>
</evidence>
<dbReference type="AlphaFoldDB" id="A0A816VV25"/>
<dbReference type="EMBL" id="CAJNRG010010765">
    <property type="protein sequence ID" value="CAF2125553.1"/>
    <property type="molecule type" value="Genomic_DNA"/>
</dbReference>
<keyword evidence="1" id="KW-0175">Coiled coil</keyword>
<accession>A0A816VV25</accession>
<feature type="coiled-coil region" evidence="1">
    <location>
        <begin position="114"/>
        <end position="144"/>
    </location>
</feature>
<organism evidence="3 4">
    <name type="scientific">Rotaria magnacalcarata</name>
    <dbReference type="NCBI Taxonomy" id="392030"/>
    <lineage>
        <taxon>Eukaryota</taxon>
        <taxon>Metazoa</taxon>
        <taxon>Spiralia</taxon>
        <taxon>Gnathifera</taxon>
        <taxon>Rotifera</taxon>
        <taxon>Eurotatoria</taxon>
        <taxon>Bdelloidea</taxon>
        <taxon>Philodinida</taxon>
        <taxon>Philodinidae</taxon>
        <taxon>Rotaria</taxon>
    </lineage>
</organism>